<feature type="domain" description="ABC transporter" evidence="5">
    <location>
        <begin position="8"/>
        <end position="255"/>
    </location>
</feature>
<dbReference type="EMBL" id="SUMG01000006">
    <property type="protein sequence ID" value="NBG88137.1"/>
    <property type="molecule type" value="Genomic_DNA"/>
</dbReference>
<dbReference type="PANTHER" id="PTHR43776">
    <property type="entry name" value="TRANSPORT ATP-BINDING PROTEIN"/>
    <property type="match status" value="1"/>
</dbReference>
<dbReference type="InterPro" id="IPR003439">
    <property type="entry name" value="ABC_transporter-like_ATP-bd"/>
</dbReference>
<organism evidence="6 7">
    <name type="scientific">Isachenkonia alkalipeptolytica</name>
    <dbReference type="NCBI Taxonomy" id="2565777"/>
    <lineage>
        <taxon>Bacteria</taxon>
        <taxon>Bacillati</taxon>
        <taxon>Bacillota</taxon>
        <taxon>Clostridia</taxon>
        <taxon>Eubacteriales</taxon>
        <taxon>Clostridiaceae</taxon>
        <taxon>Isachenkonia</taxon>
    </lineage>
</organism>
<dbReference type="RefSeq" id="WP_160720353.1">
    <property type="nucleotide sequence ID" value="NZ_SUMG01000006.1"/>
</dbReference>
<dbReference type="Pfam" id="PF08352">
    <property type="entry name" value="oligo_HPY"/>
    <property type="match status" value="2"/>
</dbReference>
<proteinExistence type="inferred from homology"/>
<dbReference type="InterPro" id="IPR027417">
    <property type="entry name" value="P-loop_NTPase"/>
</dbReference>
<dbReference type="Proteomes" id="UP000449710">
    <property type="component" value="Unassembled WGS sequence"/>
</dbReference>
<keyword evidence="7" id="KW-1185">Reference proteome</keyword>
<dbReference type="InterPro" id="IPR003593">
    <property type="entry name" value="AAA+_ATPase"/>
</dbReference>
<dbReference type="GO" id="GO:0055085">
    <property type="term" value="P:transmembrane transport"/>
    <property type="evidence" value="ECO:0007669"/>
    <property type="project" value="UniProtKB-ARBA"/>
</dbReference>
<comment type="caution">
    <text evidence="6">The sequence shown here is derived from an EMBL/GenBank/DDBJ whole genome shotgun (WGS) entry which is preliminary data.</text>
</comment>
<evidence type="ECO:0000256" key="2">
    <source>
        <dbReference type="ARBA" id="ARBA00022448"/>
    </source>
</evidence>
<dbReference type="NCBIfam" id="NF008453">
    <property type="entry name" value="PRK11308.1"/>
    <property type="match status" value="2"/>
</dbReference>
<evidence type="ECO:0000259" key="5">
    <source>
        <dbReference type="PROSITE" id="PS50893"/>
    </source>
</evidence>
<keyword evidence="2" id="KW-0813">Transport</keyword>
<keyword evidence="3" id="KW-0547">Nucleotide-binding</keyword>
<reference evidence="6 7" key="1">
    <citation type="submission" date="2019-04" db="EMBL/GenBank/DDBJ databases">
        <title>Isachenkonia alkalipeptolytica gen. nov. sp. nov. a new anaerobic, alkiliphilic organothrophic bacterium capable to reduce synthesized ferrihydrite isolated from a soda lake.</title>
        <authorList>
            <person name="Toshchakov S.V."/>
            <person name="Zavarzina D.G."/>
            <person name="Zhilina T.N."/>
            <person name="Kostrikina N.A."/>
            <person name="Kublanov I.V."/>
        </authorList>
    </citation>
    <scope>NUCLEOTIDE SEQUENCE [LARGE SCALE GENOMIC DNA]</scope>
    <source>
        <strain evidence="6 7">Z-1701</strain>
    </source>
</reference>
<name>A0AA44BDM7_9CLOT</name>
<dbReference type="InterPro" id="IPR050319">
    <property type="entry name" value="ABC_transp_ATP-bind"/>
</dbReference>
<dbReference type="FunFam" id="3.40.50.300:FF:000016">
    <property type="entry name" value="Oligopeptide ABC transporter ATP-binding component"/>
    <property type="match status" value="1"/>
</dbReference>
<feature type="domain" description="ABC transporter" evidence="5">
    <location>
        <begin position="329"/>
        <end position="571"/>
    </location>
</feature>
<comment type="similarity">
    <text evidence="1">Belongs to the ABC transporter superfamily.</text>
</comment>
<dbReference type="SMART" id="SM00382">
    <property type="entry name" value="AAA"/>
    <property type="match status" value="2"/>
</dbReference>
<keyword evidence="4 6" id="KW-0067">ATP-binding</keyword>
<dbReference type="GO" id="GO:0016887">
    <property type="term" value="F:ATP hydrolysis activity"/>
    <property type="evidence" value="ECO:0007669"/>
    <property type="project" value="InterPro"/>
</dbReference>
<accession>A0AA44BDM7</accession>
<dbReference type="Gene3D" id="3.40.50.300">
    <property type="entry name" value="P-loop containing nucleotide triphosphate hydrolases"/>
    <property type="match status" value="2"/>
</dbReference>
<dbReference type="Pfam" id="PF00005">
    <property type="entry name" value="ABC_tran"/>
    <property type="match status" value="2"/>
</dbReference>
<evidence type="ECO:0000313" key="7">
    <source>
        <dbReference type="Proteomes" id="UP000449710"/>
    </source>
</evidence>
<gene>
    <name evidence="6" type="ORF">ISALK_06445</name>
</gene>
<protein>
    <submittedName>
        <fullName evidence="6">ABC transporter ATP-binding protein</fullName>
    </submittedName>
</protein>
<dbReference type="AlphaFoldDB" id="A0AA44BDM7"/>
<dbReference type="SUPFAM" id="SSF52540">
    <property type="entry name" value="P-loop containing nucleoside triphosphate hydrolases"/>
    <property type="match status" value="2"/>
</dbReference>
<dbReference type="CDD" id="cd03257">
    <property type="entry name" value="ABC_NikE_OppD_transporters"/>
    <property type="match status" value="2"/>
</dbReference>
<sequence>MEKGKVLLEVRDLTVEYPSERESVIAVNKGSFAIKEGRILGIMGESGSGKTSIALAILQLHNQKTRVEGSIRFRGEEIMDMNSKALNKLRWKKVSLVYQNHLDVLNPVLSIKEQILEGIKRHLHLNRKQQKEKLKELCKKVGLQEKWMEAYPHQLSGGMRQRVLIAMALSCDPELLIVDEPTTALDAMGKEEILDLLQELHRRENFSMLLISHDIYVMNKLSHNIMIMYEGRVLEKGITKEVLENPMHVYTRGLLHASVDMNPYQDLWGVPQVTREKELAGKELEKGGCVFRERCCQQEKICAIRQPELEYVAIERQVACNFQGIKTLLRAVNIHKSYSVKKEKVVGCKDCSISIRSGEIVALIGASGSGKTTFANILSGMLRRDSGVVEFEGESLQGNNFIRRKNGVQMVFQDPFSATNGRFTLLEVLLEPLNLLGEDTEEQKRDAAKRLLESVGLSTKEDFMSRRCSSLSGGQRQRLALARGLIMEPKLLIADEISSMLDPSTKANVLRLLKGLQNQYGFAMLYITHDLALARKISNKVCIMYRGEIVESGSVQKVFTDPKTSYAKALLKNLPSIDVGGER</sequence>
<evidence type="ECO:0000313" key="6">
    <source>
        <dbReference type="EMBL" id="NBG88137.1"/>
    </source>
</evidence>
<evidence type="ECO:0000256" key="1">
    <source>
        <dbReference type="ARBA" id="ARBA00005417"/>
    </source>
</evidence>
<evidence type="ECO:0000256" key="4">
    <source>
        <dbReference type="ARBA" id="ARBA00022840"/>
    </source>
</evidence>
<dbReference type="PROSITE" id="PS00211">
    <property type="entry name" value="ABC_TRANSPORTER_1"/>
    <property type="match status" value="2"/>
</dbReference>
<evidence type="ECO:0000256" key="3">
    <source>
        <dbReference type="ARBA" id="ARBA00022741"/>
    </source>
</evidence>
<dbReference type="NCBIfam" id="TIGR01727">
    <property type="entry name" value="oligo_HPY"/>
    <property type="match status" value="1"/>
</dbReference>
<dbReference type="PROSITE" id="PS50893">
    <property type="entry name" value="ABC_TRANSPORTER_2"/>
    <property type="match status" value="2"/>
</dbReference>
<dbReference type="InterPro" id="IPR017871">
    <property type="entry name" value="ABC_transporter-like_CS"/>
</dbReference>
<dbReference type="GO" id="GO:0015833">
    <property type="term" value="P:peptide transport"/>
    <property type="evidence" value="ECO:0007669"/>
    <property type="project" value="InterPro"/>
</dbReference>
<dbReference type="InterPro" id="IPR013563">
    <property type="entry name" value="Oligopep_ABC_C"/>
</dbReference>
<dbReference type="GO" id="GO:0005524">
    <property type="term" value="F:ATP binding"/>
    <property type="evidence" value="ECO:0007669"/>
    <property type="project" value="UniProtKB-KW"/>
</dbReference>